<evidence type="ECO:0000313" key="2">
    <source>
        <dbReference type="EMBL" id="KAB0795456.1"/>
    </source>
</evidence>
<keyword evidence="1" id="KW-0812">Transmembrane</keyword>
<dbReference type="Proteomes" id="UP000327044">
    <property type="component" value="Unassembled WGS sequence"/>
</dbReference>
<gene>
    <name evidence="2" type="ORF">PPYR_12295</name>
</gene>
<protein>
    <submittedName>
        <fullName evidence="2">Uncharacterized protein</fullName>
    </submittedName>
</protein>
<evidence type="ECO:0000256" key="1">
    <source>
        <dbReference type="SAM" id="Phobius"/>
    </source>
</evidence>
<reference evidence="2 3" key="1">
    <citation type="journal article" date="2018" name="Elife">
        <title>Firefly genomes illuminate parallel origins of bioluminescence in beetles.</title>
        <authorList>
            <person name="Fallon T.R."/>
            <person name="Lower S.E."/>
            <person name="Chang C.H."/>
            <person name="Bessho-Uehara M."/>
            <person name="Martin G.J."/>
            <person name="Bewick A.J."/>
            <person name="Behringer M."/>
            <person name="Debat H.J."/>
            <person name="Wong I."/>
            <person name="Day J.C."/>
            <person name="Suvorov A."/>
            <person name="Silva C.J."/>
            <person name="Stanger-Hall K.F."/>
            <person name="Hall D.W."/>
            <person name="Schmitz R.J."/>
            <person name="Nelson D.R."/>
            <person name="Lewis S.M."/>
            <person name="Shigenobu S."/>
            <person name="Bybee S.M."/>
            <person name="Larracuente A.M."/>
            <person name="Oba Y."/>
            <person name="Weng J.K."/>
        </authorList>
    </citation>
    <scope>NUCLEOTIDE SEQUENCE [LARGE SCALE GENOMIC DNA]</scope>
    <source>
        <strain evidence="2">1611_PpyrPB1</strain>
        <tissue evidence="2">Whole body</tissue>
    </source>
</reference>
<evidence type="ECO:0000313" key="3">
    <source>
        <dbReference type="Proteomes" id="UP000327044"/>
    </source>
</evidence>
<accession>A0A5N4ADR1</accession>
<feature type="transmembrane region" description="Helical" evidence="1">
    <location>
        <begin position="43"/>
        <end position="66"/>
    </location>
</feature>
<name>A0A5N4ADR1_PHOPY</name>
<sequence>MITDHANMWQNRNRTHKSSGFSISNHSKFCIKSVRNCILLGRFYKLIVILVIYCKNVCFTFCTLHLQSRFESRLWYKMRINYKYVVEKKTDEVKRSMETPYYRPSSIKTVAVGIVAHCKT</sequence>
<keyword evidence="3" id="KW-1185">Reference proteome</keyword>
<keyword evidence="1" id="KW-1133">Transmembrane helix</keyword>
<organism evidence="2 3">
    <name type="scientific">Photinus pyralis</name>
    <name type="common">Common eastern firefly</name>
    <name type="synonym">Lampyris pyralis</name>
    <dbReference type="NCBI Taxonomy" id="7054"/>
    <lineage>
        <taxon>Eukaryota</taxon>
        <taxon>Metazoa</taxon>
        <taxon>Ecdysozoa</taxon>
        <taxon>Arthropoda</taxon>
        <taxon>Hexapoda</taxon>
        <taxon>Insecta</taxon>
        <taxon>Pterygota</taxon>
        <taxon>Neoptera</taxon>
        <taxon>Endopterygota</taxon>
        <taxon>Coleoptera</taxon>
        <taxon>Polyphaga</taxon>
        <taxon>Elateriformia</taxon>
        <taxon>Elateroidea</taxon>
        <taxon>Lampyridae</taxon>
        <taxon>Lampyrinae</taxon>
        <taxon>Photinus</taxon>
    </lineage>
</organism>
<keyword evidence="1" id="KW-0472">Membrane</keyword>
<dbReference type="AlphaFoldDB" id="A0A5N4ADR1"/>
<comment type="caution">
    <text evidence="2">The sequence shown here is derived from an EMBL/GenBank/DDBJ whole genome shotgun (WGS) entry which is preliminary data.</text>
</comment>
<dbReference type="EMBL" id="VVIM01000008">
    <property type="protein sequence ID" value="KAB0795456.1"/>
    <property type="molecule type" value="Genomic_DNA"/>
</dbReference>
<proteinExistence type="predicted"/>
<dbReference type="InParanoid" id="A0A5N4ADR1"/>